<protein>
    <submittedName>
        <fullName evidence="2">Uncharacterized protein</fullName>
    </submittedName>
</protein>
<sequence length="141" mass="15509">MPLHHGKTSILAHLDSSRKLMQTLTSKRESFTTSPTRLITRSTARQIQKFYQNYIIQRGNQDAQGDPRETPRETPSAAKTLRSTPSTDEKATERPSAAEIPSTAHTPRETSRETPCTAETPTETPSAGEKPMAAPEAHVAN</sequence>
<proteinExistence type="predicted"/>
<feature type="compositionally biased region" description="Low complexity" evidence="1">
    <location>
        <begin position="113"/>
        <end position="125"/>
    </location>
</feature>
<gene>
    <name evidence="2" type="ORF">L914_08833</name>
</gene>
<organism evidence="2">
    <name type="scientific">Phytophthora nicotianae</name>
    <name type="common">Potato buckeye rot agent</name>
    <name type="synonym">Phytophthora parasitica</name>
    <dbReference type="NCBI Taxonomy" id="4792"/>
    <lineage>
        <taxon>Eukaryota</taxon>
        <taxon>Sar</taxon>
        <taxon>Stramenopiles</taxon>
        <taxon>Oomycota</taxon>
        <taxon>Peronosporomycetes</taxon>
        <taxon>Peronosporales</taxon>
        <taxon>Peronosporaceae</taxon>
        <taxon>Phytophthora</taxon>
    </lineage>
</organism>
<evidence type="ECO:0000256" key="1">
    <source>
        <dbReference type="SAM" id="MobiDB-lite"/>
    </source>
</evidence>
<dbReference type="AlphaFoldDB" id="W2NEC7"/>
<accession>W2NEC7</accession>
<dbReference type="Proteomes" id="UP000054532">
    <property type="component" value="Unassembled WGS sequence"/>
</dbReference>
<dbReference type="EMBL" id="KI692943">
    <property type="protein sequence ID" value="ETM46248.1"/>
    <property type="molecule type" value="Genomic_DNA"/>
</dbReference>
<feature type="region of interest" description="Disordered" evidence="1">
    <location>
        <begin position="56"/>
        <end position="141"/>
    </location>
</feature>
<name>W2NEC7_PHYNI</name>
<reference evidence="2" key="1">
    <citation type="submission" date="2013-11" db="EMBL/GenBank/DDBJ databases">
        <title>The Genome Sequence of Phytophthora parasitica IAC_01/95.</title>
        <authorList>
            <consortium name="The Broad Institute Genomics Platform"/>
            <person name="Russ C."/>
            <person name="Tyler B."/>
            <person name="Panabieres F."/>
            <person name="Shan W."/>
            <person name="Tripathy S."/>
            <person name="Grunwald N."/>
            <person name="Machado M."/>
            <person name="Johnson C.S."/>
            <person name="Arredondo F."/>
            <person name="Hong C."/>
            <person name="Coffey M."/>
            <person name="Young S.K."/>
            <person name="Zeng Q."/>
            <person name="Gargeya S."/>
            <person name="Fitzgerald M."/>
            <person name="Abouelleil A."/>
            <person name="Alvarado L."/>
            <person name="Chapman S.B."/>
            <person name="Gainer-Dewar J."/>
            <person name="Goldberg J."/>
            <person name="Griggs A."/>
            <person name="Gujja S."/>
            <person name="Hansen M."/>
            <person name="Howarth C."/>
            <person name="Imamovic A."/>
            <person name="Ireland A."/>
            <person name="Larimer J."/>
            <person name="McCowan C."/>
            <person name="Murphy C."/>
            <person name="Pearson M."/>
            <person name="Poon T.W."/>
            <person name="Priest M."/>
            <person name="Roberts A."/>
            <person name="Saif S."/>
            <person name="Shea T."/>
            <person name="Sykes S."/>
            <person name="Wortman J."/>
            <person name="Nusbaum C."/>
            <person name="Birren B."/>
        </authorList>
    </citation>
    <scope>NUCLEOTIDE SEQUENCE [LARGE SCALE GENOMIC DNA]</scope>
    <source>
        <strain evidence="2">IAC_01/95</strain>
    </source>
</reference>
<evidence type="ECO:0000313" key="2">
    <source>
        <dbReference type="EMBL" id="ETM46248.1"/>
    </source>
</evidence>